<dbReference type="AlphaFoldDB" id="A0A5N6ZFC1"/>
<reference evidence="3" key="1">
    <citation type="submission" date="2019-04" db="EMBL/GenBank/DDBJ databases">
        <title>Friends and foes A comparative genomics studyof 23 Aspergillus species from section Flavi.</title>
        <authorList>
            <consortium name="DOE Joint Genome Institute"/>
            <person name="Kjaerbolling I."/>
            <person name="Vesth T."/>
            <person name="Frisvad J.C."/>
            <person name="Nybo J.L."/>
            <person name="Theobald S."/>
            <person name="Kildgaard S."/>
            <person name="Isbrandt T."/>
            <person name="Kuo A."/>
            <person name="Sato A."/>
            <person name="Lyhne E.K."/>
            <person name="Kogle M.E."/>
            <person name="Wiebenga A."/>
            <person name="Kun R.S."/>
            <person name="Lubbers R.J."/>
            <person name="Makela M.R."/>
            <person name="Barry K."/>
            <person name="Chovatia M."/>
            <person name="Clum A."/>
            <person name="Daum C."/>
            <person name="Haridas S."/>
            <person name="He G."/>
            <person name="LaButti K."/>
            <person name="Lipzen A."/>
            <person name="Mondo S."/>
            <person name="Riley R."/>
            <person name="Salamov A."/>
            <person name="Simmons B.A."/>
            <person name="Magnuson J.K."/>
            <person name="Henrissat B."/>
            <person name="Mortensen U.H."/>
            <person name="Larsen T.O."/>
            <person name="Devries R.P."/>
            <person name="Grigoriev I.V."/>
            <person name="Machida M."/>
            <person name="Baker S.E."/>
            <person name="Andersen M.R."/>
        </authorList>
    </citation>
    <scope>NUCLEOTIDE SEQUENCE [LARGE SCALE GENOMIC DNA]</scope>
    <source>
        <strain evidence="3">CBS 553.77</strain>
    </source>
</reference>
<dbReference type="OrthoDB" id="4475968at2759"/>
<gene>
    <name evidence="2" type="ORF">BDV28DRAFT_145242</name>
</gene>
<dbReference type="EMBL" id="ML739039">
    <property type="protein sequence ID" value="KAE8356367.1"/>
    <property type="molecule type" value="Genomic_DNA"/>
</dbReference>
<organism evidence="2 3">
    <name type="scientific">Aspergillus coremiiformis</name>
    <dbReference type="NCBI Taxonomy" id="138285"/>
    <lineage>
        <taxon>Eukaryota</taxon>
        <taxon>Fungi</taxon>
        <taxon>Dikarya</taxon>
        <taxon>Ascomycota</taxon>
        <taxon>Pezizomycotina</taxon>
        <taxon>Eurotiomycetes</taxon>
        <taxon>Eurotiomycetidae</taxon>
        <taxon>Eurotiales</taxon>
        <taxon>Aspergillaceae</taxon>
        <taxon>Aspergillus</taxon>
        <taxon>Aspergillus subgen. Circumdati</taxon>
    </lineage>
</organism>
<sequence>METFLSYGVTYIVTNSTSIATLVAAIYGIFIKRSTRRLSVRAVLLCQSPQSTLTKSDINEFLCGVYREDSCDWLCTQSSVDRNYRGPAREAFHIDLEHESMLHEDSLRELPIRDICSKLVGVHTFKGRGFWIVPEQAAEDLDEVDRLFGTCLILMHLRELYKNVGDDERTPDKHISHVIQRFVDEFGMYAEYLSKENVIDTLEVIQDAELEKMVKVLTKHMKRDRIKSRR</sequence>
<feature type="transmembrane region" description="Helical" evidence="1">
    <location>
        <begin position="12"/>
        <end position="31"/>
    </location>
</feature>
<evidence type="ECO:0000313" key="2">
    <source>
        <dbReference type="EMBL" id="KAE8356367.1"/>
    </source>
</evidence>
<protein>
    <submittedName>
        <fullName evidence="2">Uncharacterized protein</fullName>
    </submittedName>
</protein>
<keyword evidence="1" id="KW-0812">Transmembrane</keyword>
<evidence type="ECO:0000256" key="1">
    <source>
        <dbReference type="SAM" id="Phobius"/>
    </source>
</evidence>
<keyword evidence="1" id="KW-0472">Membrane</keyword>
<keyword evidence="1" id="KW-1133">Transmembrane helix</keyword>
<evidence type="ECO:0000313" key="3">
    <source>
        <dbReference type="Proteomes" id="UP000327118"/>
    </source>
</evidence>
<keyword evidence="3" id="KW-1185">Reference proteome</keyword>
<dbReference type="Proteomes" id="UP000327118">
    <property type="component" value="Unassembled WGS sequence"/>
</dbReference>
<proteinExistence type="predicted"/>
<name>A0A5N6ZFC1_9EURO</name>
<accession>A0A5N6ZFC1</accession>